<evidence type="ECO:0000256" key="1">
    <source>
        <dbReference type="SAM" id="MobiDB-lite"/>
    </source>
</evidence>
<dbReference type="InParanoid" id="B8MLJ9"/>
<proteinExistence type="predicted"/>
<dbReference type="EMBL" id="EQ962657">
    <property type="protein sequence ID" value="EED15532.1"/>
    <property type="molecule type" value="Genomic_DNA"/>
</dbReference>
<dbReference type="PhylomeDB" id="B8MLJ9"/>
<feature type="compositionally biased region" description="Polar residues" evidence="1">
    <location>
        <begin position="205"/>
        <end position="225"/>
    </location>
</feature>
<dbReference type="AlphaFoldDB" id="B8MLJ9"/>
<feature type="region of interest" description="Disordered" evidence="1">
    <location>
        <begin position="1"/>
        <end position="47"/>
    </location>
</feature>
<protein>
    <submittedName>
        <fullName evidence="2">Uncharacterized protein</fullName>
    </submittedName>
</protein>
<feature type="compositionally biased region" description="Low complexity" evidence="1">
    <location>
        <begin position="30"/>
        <end position="41"/>
    </location>
</feature>
<dbReference type="OrthoDB" id="4222100at2759"/>
<keyword evidence="3" id="KW-1185">Reference proteome</keyword>
<accession>B8MLJ9</accession>
<feature type="compositionally biased region" description="Basic and acidic residues" evidence="1">
    <location>
        <begin position="1"/>
        <end position="20"/>
    </location>
</feature>
<evidence type="ECO:0000313" key="3">
    <source>
        <dbReference type="Proteomes" id="UP000001745"/>
    </source>
</evidence>
<dbReference type="Proteomes" id="UP000001745">
    <property type="component" value="Unassembled WGS sequence"/>
</dbReference>
<dbReference type="RefSeq" id="XP_002485485.1">
    <property type="nucleotide sequence ID" value="XM_002485440.1"/>
</dbReference>
<dbReference type="VEuPathDB" id="FungiDB:TSTA_049700"/>
<feature type="region of interest" description="Disordered" evidence="1">
    <location>
        <begin position="149"/>
        <end position="178"/>
    </location>
</feature>
<dbReference type="HOGENOM" id="CLU_540907_0_0_1"/>
<organism evidence="2 3">
    <name type="scientific">Talaromyces stipitatus (strain ATCC 10500 / CBS 375.48 / QM 6759 / NRRL 1006)</name>
    <name type="common">Penicillium stipitatum</name>
    <dbReference type="NCBI Taxonomy" id="441959"/>
    <lineage>
        <taxon>Eukaryota</taxon>
        <taxon>Fungi</taxon>
        <taxon>Dikarya</taxon>
        <taxon>Ascomycota</taxon>
        <taxon>Pezizomycotina</taxon>
        <taxon>Eurotiomycetes</taxon>
        <taxon>Eurotiomycetidae</taxon>
        <taxon>Eurotiales</taxon>
        <taxon>Trichocomaceae</taxon>
        <taxon>Talaromyces</taxon>
        <taxon>Talaromyces sect. Talaromyces</taxon>
    </lineage>
</organism>
<feature type="region of interest" description="Disordered" evidence="1">
    <location>
        <begin position="80"/>
        <end position="107"/>
    </location>
</feature>
<reference evidence="3" key="1">
    <citation type="journal article" date="2015" name="Genome Announc.">
        <title>Genome sequence of the AIDS-associated pathogen Penicillium marneffei (ATCC18224) and its near taxonomic relative Talaromyces stipitatus (ATCC10500).</title>
        <authorList>
            <person name="Nierman W.C."/>
            <person name="Fedorova-Abrams N.D."/>
            <person name="Andrianopoulos A."/>
        </authorList>
    </citation>
    <scope>NUCLEOTIDE SEQUENCE [LARGE SCALE GENOMIC DNA]</scope>
    <source>
        <strain evidence="3">ATCC 10500 / CBS 375.48 / QM 6759 / NRRL 1006</strain>
    </source>
</reference>
<name>B8MLJ9_TALSN</name>
<dbReference type="GeneID" id="8101085"/>
<evidence type="ECO:0000313" key="2">
    <source>
        <dbReference type="EMBL" id="EED15532.1"/>
    </source>
</evidence>
<gene>
    <name evidence="2" type="ORF">TSTA_049700</name>
</gene>
<sequence>MNECQREMENLDITGEHDGTNSDSDTTIGPSPRRSSARSNPFDMELPDDFAPRSLEWFMNPRPDPKKPLSMFWTDPVGYYAAPTASRSSPENEEQSKQDDGKLGTMGSLDQWFLPRKRDKTEIPKWTVGAPLFELPFRRVSITASDISRFQIARPPTPPRKRSPDTMSNKPLPPLPRARRFVSEGHAPLLTHPRSPGVPAEFTLSRWSDSSESDTTQEVPATTESVDTHEAPQELEQATSTMNGASTNGEPAGGNILANGPHLLVRIHHYLDRRMTAINQMETTLSNPHIPQALRKRFIAWSQQLIDLDYPFLTNPPTRHLEQVKIYEKDAHRVVDWAIEVGTMVNVIQDQLNQFMDAADLVAGELREMTARLDMDNGSLLPAEELYHKMTDIVRRKCRSPHLHEALLLRSFLNLYDNLMYNPFQIIKDQVVVVHDEYPHDPVTIPLNIETPLSLLKRVLDAVYVSHGEYTELTRRIRQEFFVPIEERIPGVASRTEGYLNNVIGPSNVI</sequence>
<feature type="region of interest" description="Disordered" evidence="1">
    <location>
        <begin position="205"/>
        <end position="231"/>
    </location>
</feature>